<dbReference type="KEGG" id="bha:BH3313"/>
<dbReference type="PANTHER" id="PTHR43525:SF1">
    <property type="entry name" value="PROTEIN MALY"/>
    <property type="match status" value="1"/>
</dbReference>
<evidence type="ECO:0000313" key="7">
    <source>
        <dbReference type="EMBL" id="BAB07032.1"/>
    </source>
</evidence>
<evidence type="ECO:0000259" key="6">
    <source>
        <dbReference type="Pfam" id="PF00155"/>
    </source>
</evidence>
<proteinExistence type="inferred from homology"/>
<dbReference type="Gene3D" id="3.90.1150.10">
    <property type="entry name" value="Aspartate Aminotransferase, domain 1"/>
    <property type="match status" value="1"/>
</dbReference>
<protein>
    <recommendedName>
        <fullName evidence="2">cysteine-S-conjugate beta-lyase</fullName>
        <ecNumber evidence="2">4.4.1.13</ecNumber>
    </recommendedName>
</protein>
<dbReference type="GO" id="GO:0047804">
    <property type="term" value="F:cysteine-S-conjugate beta-lyase activity"/>
    <property type="evidence" value="ECO:0007669"/>
    <property type="project" value="UniProtKB-EC"/>
</dbReference>
<dbReference type="STRING" id="272558.gene:10729225"/>
<comment type="cofactor">
    <cofactor evidence="1">
        <name>pyridoxal 5'-phosphate</name>
        <dbReference type="ChEBI" id="CHEBI:597326"/>
    </cofactor>
</comment>
<dbReference type="CDD" id="cd00609">
    <property type="entry name" value="AAT_like"/>
    <property type="match status" value="1"/>
</dbReference>
<evidence type="ECO:0000256" key="4">
    <source>
        <dbReference type="ARBA" id="ARBA00023239"/>
    </source>
</evidence>
<reference evidence="7 8" key="1">
    <citation type="journal article" date="2000" name="Nucleic Acids Res.">
        <title>Complete genome sequence of the alkaliphilic bacterium Bacillus halodurans and genomic sequence comparison with Bacillus subtilis.</title>
        <authorList>
            <person name="Takami H."/>
            <person name="Nakasone K."/>
            <person name="Takaki Y."/>
            <person name="Maeno G."/>
            <person name="Sasaki R."/>
            <person name="Masui N."/>
            <person name="Fuji F."/>
            <person name="Hirama C."/>
            <person name="Nakamura Y."/>
            <person name="Ogasawara N."/>
            <person name="Kuhara S."/>
            <person name="Horikoshi K."/>
        </authorList>
    </citation>
    <scope>NUCLEOTIDE SEQUENCE [LARGE SCALE GENOMIC DNA]</scope>
    <source>
        <strain evidence="8">ATCC BAA-125 / DSM 18197 / FERM 7344 / JCM 9153 / C-125</strain>
    </source>
</reference>
<keyword evidence="8" id="KW-1185">Reference proteome</keyword>
<dbReference type="InterPro" id="IPR027619">
    <property type="entry name" value="C-S_lyase_PatB-like"/>
</dbReference>
<dbReference type="InterPro" id="IPR015422">
    <property type="entry name" value="PyrdxlP-dep_Trfase_small"/>
</dbReference>
<dbReference type="GO" id="GO:0030170">
    <property type="term" value="F:pyridoxal phosphate binding"/>
    <property type="evidence" value="ECO:0007669"/>
    <property type="project" value="InterPro"/>
</dbReference>
<sequence>MLISRTVFDQVIERKQTASAKWDAVDQLFQGEDLLPMWVADMDFRAPQPVIDALKERVEHGVFGYPVHSPSVDAAVKHWVKRHYDWEIRESDIVYTSGVVPTISYIIEAFTAVGDEIVIQTPVYYPFYQLVNNNERTLVKNPLRFDGETYTMDLEHLSSVISEKTKMLILCNPHNPVGRVWRKEELEKIAELCVKHDLLLVSDEIHADLVFEGKKHIPIASLSAEVASRTFTCLAPSKTFNLAGLQTSYCVIHNDKYKTRLQKYLKKRFMGMSNSFAELVTEVAYNQGDEWLLALRKYVWDNYLYVKDTLETSMPRLSVLEPEGTYLLWIDCSRLGLTASERKKWLVDEAKVAMNHGEIFGVEGQSFERMNIACPRVTVEEAMRRLKRAYDALTFDS</sequence>
<dbReference type="SUPFAM" id="SSF53383">
    <property type="entry name" value="PLP-dependent transferases"/>
    <property type="match status" value="1"/>
</dbReference>
<feature type="domain" description="Aminotransferase class I/classII large" evidence="6">
    <location>
        <begin position="46"/>
        <end position="386"/>
    </location>
</feature>
<gene>
    <name evidence="7" type="primary">patB</name>
</gene>
<dbReference type="GO" id="GO:0008483">
    <property type="term" value="F:transaminase activity"/>
    <property type="evidence" value="ECO:0007669"/>
    <property type="project" value="UniProtKB-KW"/>
</dbReference>
<dbReference type="EC" id="4.4.1.13" evidence="2"/>
<evidence type="ECO:0000256" key="2">
    <source>
        <dbReference type="ARBA" id="ARBA00012224"/>
    </source>
</evidence>
<keyword evidence="4" id="KW-0456">Lyase</keyword>
<accession>Q9K7P8</accession>
<dbReference type="Gene3D" id="3.40.640.10">
    <property type="entry name" value="Type I PLP-dependent aspartate aminotransferase-like (Major domain)"/>
    <property type="match status" value="1"/>
</dbReference>
<keyword evidence="7" id="KW-0032">Aminotransferase</keyword>
<keyword evidence="3" id="KW-0663">Pyridoxal phosphate</keyword>
<dbReference type="InterPro" id="IPR015424">
    <property type="entry name" value="PyrdxlP-dep_Trfase"/>
</dbReference>
<evidence type="ECO:0000256" key="5">
    <source>
        <dbReference type="ARBA" id="ARBA00037974"/>
    </source>
</evidence>
<evidence type="ECO:0000256" key="1">
    <source>
        <dbReference type="ARBA" id="ARBA00001933"/>
    </source>
</evidence>
<dbReference type="PANTHER" id="PTHR43525">
    <property type="entry name" value="PROTEIN MALY"/>
    <property type="match status" value="1"/>
</dbReference>
<dbReference type="PIR" id="A84064">
    <property type="entry name" value="A84064"/>
</dbReference>
<evidence type="ECO:0000256" key="3">
    <source>
        <dbReference type="ARBA" id="ARBA00022898"/>
    </source>
</evidence>
<dbReference type="EMBL" id="BA000004">
    <property type="protein sequence ID" value="BAB07032.1"/>
    <property type="molecule type" value="Genomic_DNA"/>
</dbReference>
<keyword evidence="7" id="KW-0808">Transferase</keyword>
<comment type="similarity">
    <text evidence="5">Belongs to the class-II pyridoxal-phosphate-dependent aminotransferase family. MalY/PatB cystathionine beta-lyase subfamily.</text>
</comment>
<name>Q9K7P8_HALH5</name>
<dbReference type="HOGENOM" id="CLU_017584_15_0_9"/>
<dbReference type="InterPro" id="IPR015421">
    <property type="entry name" value="PyrdxlP-dep_Trfase_major"/>
</dbReference>
<dbReference type="AlphaFoldDB" id="Q9K7P8"/>
<dbReference type="eggNOG" id="COG1168">
    <property type="taxonomic scope" value="Bacteria"/>
</dbReference>
<dbReference type="Pfam" id="PF00155">
    <property type="entry name" value="Aminotran_1_2"/>
    <property type="match status" value="1"/>
</dbReference>
<organism evidence="7 8">
    <name type="scientific">Halalkalibacterium halodurans (strain ATCC BAA-125 / DSM 18197 / FERM 7344 / JCM 9153 / C-125)</name>
    <name type="common">Bacillus halodurans</name>
    <dbReference type="NCBI Taxonomy" id="272558"/>
    <lineage>
        <taxon>Bacteria</taxon>
        <taxon>Bacillati</taxon>
        <taxon>Bacillota</taxon>
        <taxon>Bacilli</taxon>
        <taxon>Bacillales</taxon>
        <taxon>Bacillaceae</taxon>
        <taxon>Halalkalibacterium (ex Joshi et al. 2022)</taxon>
    </lineage>
</organism>
<dbReference type="NCBIfam" id="TIGR04350">
    <property type="entry name" value="C_S_lyase_PatB"/>
    <property type="match status" value="1"/>
</dbReference>
<evidence type="ECO:0000313" key="8">
    <source>
        <dbReference type="Proteomes" id="UP000001258"/>
    </source>
</evidence>
<dbReference type="Proteomes" id="UP000001258">
    <property type="component" value="Chromosome"/>
</dbReference>
<dbReference type="InterPro" id="IPR051798">
    <property type="entry name" value="Class-II_PLP-Dep_Aminotrans"/>
</dbReference>
<dbReference type="InterPro" id="IPR004839">
    <property type="entry name" value="Aminotransferase_I/II_large"/>
</dbReference>